<proteinExistence type="predicted"/>
<name>A0A147BSI5_IXORI</name>
<feature type="region of interest" description="Disordered" evidence="1">
    <location>
        <begin position="298"/>
        <end position="319"/>
    </location>
</feature>
<reference evidence="2" key="1">
    <citation type="journal article" date="2018" name="PLoS Negl. Trop. Dis.">
        <title>Sialome diversity of ticks revealed by RNAseq of single tick salivary glands.</title>
        <authorList>
            <person name="Perner J."/>
            <person name="Kropackova S."/>
            <person name="Kopacek P."/>
            <person name="Ribeiro J.M."/>
        </authorList>
    </citation>
    <scope>NUCLEOTIDE SEQUENCE</scope>
    <source>
        <strain evidence="2">Siblings of single egg batch collected in Ceske Budejovice</strain>
        <tissue evidence="2">Salivary glands</tissue>
    </source>
</reference>
<evidence type="ECO:0000313" key="2">
    <source>
        <dbReference type="EMBL" id="JAR93701.1"/>
    </source>
</evidence>
<sequence length="319" mass="33638">MTLMLRGLGAAAGGTLVRALECRAADAIHGDLCAGTVRPLLCTALALVRRVSLGRLLPAGTSGFELNPAIRTAALGAPELAVLAMQLLLPGGPEDGGPQPKAPRAFLVVLPTRQRGRTLCQLLGGGNGGDIRVRRTWRPAGLPVLGARQGTLVLGRKRRRGPLAAPLEPHREGFPELLKNAVGYQARTRRPKRGIARRQARTTGRESLVGSHVVLGEAGHAADGREKLLRFHVRVELGPRAADLPADVLATPTVELGRAGGLEVTLRPGDGPVADELSRASQEELVIGGRQWGVDCRKGGRSPRLRPVPSPFGRRVGVG</sequence>
<dbReference type="EMBL" id="GEGO01001703">
    <property type="protein sequence ID" value="JAR93701.1"/>
    <property type="molecule type" value="Transcribed_RNA"/>
</dbReference>
<evidence type="ECO:0000256" key="1">
    <source>
        <dbReference type="SAM" id="MobiDB-lite"/>
    </source>
</evidence>
<organism evidence="2">
    <name type="scientific">Ixodes ricinus</name>
    <name type="common">Common tick</name>
    <name type="synonym">Acarus ricinus</name>
    <dbReference type="NCBI Taxonomy" id="34613"/>
    <lineage>
        <taxon>Eukaryota</taxon>
        <taxon>Metazoa</taxon>
        <taxon>Ecdysozoa</taxon>
        <taxon>Arthropoda</taxon>
        <taxon>Chelicerata</taxon>
        <taxon>Arachnida</taxon>
        <taxon>Acari</taxon>
        <taxon>Parasitiformes</taxon>
        <taxon>Ixodida</taxon>
        <taxon>Ixodoidea</taxon>
        <taxon>Ixodidae</taxon>
        <taxon>Ixodinae</taxon>
        <taxon>Ixodes</taxon>
    </lineage>
</organism>
<dbReference type="AlphaFoldDB" id="A0A147BSI5"/>
<protein>
    <submittedName>
        <fullName evidence="2">Putative secreted protein</fullName>
    </submittedName>
</protein>
<accession>A0A147BSI5</accession>